<proteinExistence type="predicted"/>
<protein>
    <submittedName>
        <fullName evidence="1">Uncharacterized protein</fullName>
    </submittedName>
</protein>
<organism evidence="1">
    <name type="scientific">Arundo donax</name>
    <name type="common">Giant reed</name>
    <name type="synonym">Donax arundinaceus</name>
    <dbReference type="NCBI Taxonomy" id="35708"/>
    <lineage>
        <taxon>Eukaryota</taxon>
        <taxon>Viridiplantae</taxon>
        <taxon>Streptophyta</taxon>
        <taxon>Embryophyta</taxon>
        <taxon>Tracheophyta</taxon>
        <taxon>Spermatophyta</taxon>
        <taxon>Magnoliopsida</taxon>
        <taxon>Liliopsida</taxon>
        <taxon>Poales</taxon>
        <taxon>Poaceae</taxon>
        <taxon>PACMAD clade</taxon>
        <taxon>Arundinoideae</taxon>
        <taxon>Arundineae</taxon>
        <taxon>Arundo</taxon>
    </lineage>
</organism>
<evidence type="ECO:0000313" key="1">
    <source>
        <dbReference type="EMBL" id="JAE12320.1"/>
    </source>
</evidence>
<dbReference type="EMBL" id="GBRH01185576">
    <property type="protein sequence ID" value="JAE12320.1"/>
    <property type="molecule type" value="Transcribed_RNA"/>
</dbReference>
<name>A0A0A9FGZ5_ARUDO</name>
<reference evidence="1" key="1">
    <citation type="submission" date="2014-09" db="EMBL/GenBank/DDBJ databases">
        <authorList>
            <person name="Magalhaes I.L.F."/>
            <person name="Oliveira U."/>
            <person name="Santos F.R."/>
            <person name="Vidigal T.H.D.A."/>
            <person name="Brescovit A.D."/>
            <person name="Santos A.J."/>
        </authorList>
    </citation>
    <scope>NUCLEOTIDE SEQUENCE</scope>
    <source>
        <tissue evidence="1">Shoot tissue taken approximately 20 cm above the soil surface</tissue>
    </source>
</reference>
<reference evidence="1" key="2">
    <citation type="journal article" date="2015" name="Data Brief">
        <title>Shoot transcriptome of the giant reed, Arundo donax.</title>
        <authorList>
            <person name="Barrero R.A."/>
            <person name="Guerrero F.D."/>
            <person name="Moolhuijzen P."/>
            <person name="Goolsby J.A."/>
            <person name="Tidwell J."/>
            <person name="Bellgard S.E."/>
            <person name="Bellgard M.I."/>
        </authorList>
    </citation>
    <scope>NUCLEOTIDE SEQUENCE</scope>
    <source>
        <tissue evidence="1">Shoot tissue taken approximately 20 cm above the soil surface</tissue>
    </source>
</reference>
<sequence length="48" mass="5680">MLPFLFAIKPSHYTSQIHNYQTVRSVWFSVCEQCFLPEIYAHLIYSVA</sequence>
<dbReference type="AlphaFoldDB" id="A0A0A9FGZ5"/>
<accession>A0A0A9FGZ5</accession>